<dbReference type="GO" id="GO:0015140">
    <property type="term" value="F:malate transmembrane transporter activity"/>
    <property type="evidence" value="ECO:0007669"/>
    <property type="project" value="InterPro"/>
</dbReference>
<feature type="transmembrane region" description="Helical" evidence="6">
    <location>
        <begin position="221"/>
        <end position="239"/>
    </location>
</feature>
<comment type="subcellular location">
    <subcellularLocation>
        <location evidence="1">Membrane</location>
        <topology evidence="1">Multi-pass membrane protein</topology>
    </subcellularLocation>
</comment>
<feature type="transmembrane region" description="Helical" evidence="6">
    <location>
        <begin position="393"/>
        <end position="413"/>
    </location>
</feature>
<dbReference type="InterPro" id="IPR038665">
    <property type="entry name" value="Voltage-dep_anion_channel_sf"/>
</dbReference>
<dbReference type="GO" id="GO:0016020">
    <property type="term" value="C:membrane"/>
    <property type="evidence" value="ECO:0007669"/>
    <property type="project" value="UniProtKB-SubCell"/>
</dbReference>
<dbReference type="InterPro" id="IPR004695">
    <property type="entry name" value="SLAC1/Mae1/Ssu1/TehA"/>
</dbReference>
<feature type="transmembrane region" description="Helical" evidence="6">
    <location>
        <begin position="354"/>
        <end position="373"/>
    </location>
</feature>
<dbReference type="PANTHER" id="PTHR31162:SF0">
    <property type="entry name" value="MALIC ACID TRANSPORT PROTEIN"/>
    <property type="match status" value="1"/>
</dbReference>
<evidence type="ECO:0000256" key="3">
    <source>
        <dbReference type="ARBA" id="ARBA00022989"/>
    </source>
</evidence>
<feature type="compositionally biased region" description="Polar residues" evidence="5">
    <location>
        <begin position="1"/>
        <end position="19"/>
    </location>
</feature>
<feature type="transmembrane region" description="Helical" evidence="6">
    <location>
        <begin position="319"/>
        <end position="347"/>
    </location>
</feature>
<dbReference type="EMBL" id="JANAWD010000020">
    <property type="protein sequence ID" value="KAJ3490926.1"/>
    <property type="molecule type" value="Genomic_DNA"/>
</dbReference>
<keyword evidence="3 6" id="KW-1133">Transmembrane helix</keyword>
<feature type="transmembrane region" description="Helical" evidence="6">
    <location>
        <begin position="194"/>
        <end position="209"/>
    </location>
</feature>
<feature type="transmembrane region" description="Helical" evidence="6">
    <location>
        <begin position="132"/>
        <end position="149"/>
    </location>
</feature>
<feature type="transmembrane region" description="Helical" evidence="6">
    <location>
        <begin position="281"/>
        <end position="299"/>
    </location>
</feature>
<protein>
    <recommendedName>
        <fullName evidence="9">Malic acid transport protein</fullName>
    </recommendedName>
</protein>
<name>A0AAD5VFG5_9APHY</name>
<dbReference type="AlphaFoldDB" id="A0AAD5VFG5"/>
<evidence type="ECO:0000256" key="5">
    <source>
        <dbReference type="SAM" id="MobiDB-lite"/>
    </source>
</evidence>
<evidence type="ECO:0000256" key="1">
    <source>
        <dbReference type="ARBA" id="ARBA00004141"/>
    </source>
</evidence>
<gene>
    <name evidence="7" type="ORF">NLI96_g1091</name>
</gene>
<reference evidence="7" key="1">
    <citation type="submission" date="2022-07" db="EMBL/GenBank/DDBJ databases">
        <title>Genome Sequence of Physisporinus lineatus.</title>
        <authorList>
            <person name="Buettner E."/>
        </authorList>
    </citation>
    <scope>NUCLEOTIDE SEQUENCE</scope>
    <source>
        <strain evidence="7">VT162</strain>
    </source>
</reference>
<dbReference type="CDD" id="cd09317">
    <property type="entry name" value="TDT_Mae1_like"/>
    <property type="match status" value="1"/>
</dbReference>
<feature type="transmembrane region" description="Helical" evidence="6">
    <location>
        <begin position="69"/>
        <end position="95"/>
    </location>
</feature>
<sequence>MTSSQETLYIGHSTKTNDAPSPPQDARVNPLLRRIHGWSWQAFPIGMGTGAVFVCLSDVEQTPGHPLTIIGTVFFYLNLFLFCLNLSTLLLQLILYPKHARELITDTSRDIFVPLMVSTNAYSYSGNDLSPYQVLSFATIVIGLVIYGVPSGPITPTTICCLFWVYVALSLVICLPVLMIWYNEPHDLNKCSPAWAFLMLTGVVAYNVLKKMDPSDPRALGMLLAGYIFQGLSNLRVPFALESPDPSPPGLGFFMTLFYICIYILRIMMTGFMDGAQASGAFVACGPPGFTAIALINLADHAREILPAQNILFPDSGEVWYAASVVCALFLFGLAVFFFVFGALPYWFKFDKHLNEILACWALTFPNVGWILTLRKIGDIFHLRAFAVWHTVMVIYMCTTWTILFGFTAIAFCKGKIFNASAQDVARDSEEGIVHIHYTEKSSSLKNQHVDVSISTVDAPEDSSMRDSSRMV</sequence>
<evidence type="ECO:0000313" key="8">
    <source>
        <dbReference type="Proteomes" id="UP001212997"/>
    </source>
</evidence>
<comment type="caution">
    <text evidence="7">The sequence shown here is derived from an EMBL/GenBank/DDBJ whole genome shotgun (WGS) entry which is preliminary data.</text>
</comment>
<dbReference type="PANTHER" id="PTHR31162">
    <property type="entry name" value="MALIC ACID TRANSPORT PROTEIN-RELATED"/>
    <property type="match status" value="1"/>
</dbReference>
<dbReference type="Pfam" id="PF03595">
    <property type="entry name" value="SLAC1"/>
    <property type="match status" value="2"/>
</dbReference>
<evidence type="ECO:0000256" key="6">
    <source>
        <dbReference type="SAM" id="Phobius"/>
    </source>
</evidence>
<dbReference type="Proteomes" id="UP001212997">
    <property type="component" value="Unassembled WGS sequence"/>
</dbReference>
<feature type="region of interest" description="Disordered" evidence="5">
    <location>
        <begin position="1"/>
        <end position="24"/>
    </location>
</feature>
<keyword evidence="2 6" id="KW-0812">Transmembrane</keyword>
<proteinExistence type="predicted"/>
<dbReference type="InterPro" id="IPR030185">
    <property type="entry name" value="Mae1"/>
</dbReference>
<feature type="transmembrane region" description="Helical" evidence="6">
    <location>
        <begin position="251"/>
        <end position="269"/>
    </location>
</feature>
<evidence type="ECO:0008006" key="9">
    <source>
        <dbReference type="Google" id="ProtNLM"/>
    </source>
</evidence>
<feature type="transmembrane region" description="Helical" evidence="6">
    <location>
        <begin position="161"/>
        <end position="182"/>
    </location>
</feature>
<keyword evidence="4 6" id="KW-0472">Membrane</keyword>
<keyword evidence="8" id="KW-1185">Reference proteome</keyword>
<accession>A0AAD5VFG5</accession>
<evidence type="ECO:0000256" key="2">
    <source>
        <dbReference type="ARBA" id="ARBA00022692"/>
    </source>
</evidence>
<evidence type="ECO:0000256" key="4">
    <source>
        <dbReference type="ARBA" id="ARBA00023136"/>
    </source>
</evidence>
<evidence type="ECO:0000313" key="7">
    <source>
        <dbReference type="EMBL" id="KAJ3490926.1"/>
    </source>
</evidence>
<organism evidence="7 8">
    <name type="scientific">Meripilus lineatus</name>
    <dbReference type="NCBI Taxonomy" id="2056292"/>
    <lineage>
        <taxon>Eukaryota</taxon>
        <taxon>Fungi</taxon>
        <taxon>Dikarya</taxon>
        <taxon>Basidiomycota</taxon>
        <taxon>Agaricomycotina</taxon>
        <taxon>Agaricomycetes</taxon>
        <taxon>Polyporales</taxon>
        <taxon>Meripilaceae</taxon>
        <taxon>Meripilus</taxon>
    </lineage>
</organism>
<dbReference type="Gene3D" id="1.50.10.150">
    <property type="entry name" value="Voltage-dependent anion channel"/>
    <property type="match status" value="1"/>
</dbReference>